<feature type="domain" description="Methyltransferase" evidence="1">
    <location>
        <begin position="4"/>
        <end position="142"/>
    </location>
</feature>
<gene>
    <name evidence="2" type="ORF">UCDDA912_g04729</name>
</gene>
<accession>A0A0G2FMS8</accession>
<dbReference type="InterPro" id="IPR025714">
    <property type="entry name" value="Methyltranfer_dom"/>
</dbReference>
<dbReference type="Proteomes" id="UP000034680">
    <property type="component" value="Unassembled WGS sequence"/>
</dbReference>
<proteinExistence type="predicted"/>
<dbReference type="Gene3D" id="3.40.50.150">
    <property type="entry name" value="Vaccinia Virus protein VP39"/>
    <property type="match status" value="1"/>
</dbReference>
<name>A0A0G2FMS8_9PEZI</name>
<dbReference type="STRING" id="1214573.A0A0G2FMS8"/>
<protein>
    <submittedName>
        <fullName evidence="2">Putative c6 transcription factor</fullName>
    </submittedName>
</protein>
<dbReference type="InterPro" id="IPR052220">
    <property type="entry name" value="METTL25"/>
</dbReference>
<dbReference type="PANTHER" id="PTHR12496">
    <property type="entry name" value="CGI-41 METHYLTRANSFERASE"/>
    <property type="match status" value="1"/>
</dbReference>
<organism evidence="2 3">
    <name type="scientific">Diaporthe ampelina</name>
    <dbReference type="NCBI Taxonomy" id="1214573"/>
    <lineage>
        <taxon>Eukaryota</taxon>
        <taxon>Fungi</taxon>
        <taxon>Dikarya</taxon>
        <taxon>Ascomycota</taxon>
        <taxon>Pezizomycotina</taxon>
        <taxon>Sordariomycetes</taxon>
        <taxon>Sordariomycetidae</taxon>
        <taxon>Diaporthales</taxon>
        <taxon>Diaporthaceae</taxon>
        <taxon>Diaporthe</taxon>
    </lineage>
</organism>
<evidence type="ECO:0000313" key="2">
    <source>
        <dbReference type="EMBL" id="KKY35309.1"/>
    </source>
</evidence>
<dbReference type="AlphaFoldDB" id="A0A0G2FMS8"/>
<evidence type="ECO:0000313" key="3">
    <source>
        <dbReference type="Proteomes" id="UP000034680"/>
    </source>
</evidence>
<reference evidence="2 3" key="1">
    <citation type="submission" date="2015-05" db="EMBL/GenBank/DDBJ databases">
        <title>Distinctive expansion of gene families associated with plant cell wall degradation and secondary metabolism in the genomes of grapevine trunk pathogens.</title>
        <authorList>
            <person name="Lawrence D.P."/>
            <person name="Travadon R."/>
            <person name="Rolshausen P.E."/>
            <person name="Baumgartner K."/>
        </authorList>
    </citation>
    <scope>NUCLEOTIDE SEQUENCE [LARGE SCALE GENOMIC DNA]</scope>
    <source>
        <strain evidence="2">DA912</strain>
    </source>
</reference>
<dbReference type="Pfam" id="PF13679">
    <property type="entry name" value="Methyltransf_32"/>
    <property type="match status" value="1"/>
</dbReference>
<dbReference type="SUPFAM" id="SSF53335">
    <property type="entry name" value="S-adenosyl-L-methionine-dependent methyltransferases"/>
    <property type="match status" value="1"/>
</dbReference>
<dbReference type="InterPro" id="IPR029063">
    <property type="entry name" value="SAM-dependent_MTases_sf"/>
</dbReference>
<dbReference type="EMBL" id="LCUC01000166">
    <property type="protein sequence ID" value="KKY35309.1"/>
    <property type="molecule type" value="Genomic_DNA"/>
</dbReference>
<dbReference type="OrthoDB" id="10258156at2759"/>
<comment type="caution">
    <text evidence="2">The sequence shown here is derived from an EMBL/GenBank/DDBJ whole genome shotgun (WGS) entry which is preliminary data.</text>
</comment>
<evidence type="ECO:0000259" key="1">
    <source>
        <dbReference type="Pfam" id="PF13679"/>
    </source>
</evidence>
<dbReference type="PANTHER" id="PTHR12496:SF0">
    <property type="entry name" value="METHYLTRANSFERASE DOMAIN-CONTAINING PROTEIN"/>
    <property type="match status" value="1"/>
</dbReference>
<reference evidence="2 3" key="2">
    <citation type="submission" date="2015-05" db="EMBL/GenBank/DDBJ databases">
        <authorList>
            <person name="Morales-Cruz A."/>
            <person name="Amrine K.C."/>
            <person name="Cantu D."/>
        </authorList>
    </citation>
    <scope>NUCLEOTIDE SEQUENCE [LARGE SCALE GENOMIC DNA]</scope>
    <source>
        <strain evidence="2">DA912</strain>
    </source>
</reference>
<sequence length="333" mass="37390">METKKLNEVSVAAPYIHSICQASGITHVVDMGSGQGYLSNTLAYLFPSLRVLAIDGSESQIAGSKAFATSLGITRDRIQHLVRYIDGSKTLTSEIDAWAGGQKCLLVGLHACGILSEHMLRYFATCLSITHLAAIGCCYNHIVMRSDSYPDGFPLSERLWKRKVTLSSTALMAGCQAPNNWARTDLTKPKSIYSRRQFYRSMMEKMLHDKGIRIDDKPNWGIRKSDLANFEGFTRRAMESLGVEQNTISKMDISEYETRYASHEGRISILWTLSVICCKAIETVIAIDRYWFLVEHGSRNVDIVPIFDYKISPRNLMMVAEKPHKCSSVDAKE</sequence>
<keyword evidence="3" id="KW-1185">Reference proteome</keyword>